<dbReference type="InterPro" id="IPR000953">
    <property type="entry name" value="Chromo/chromo_shadow_dom"/>
</dbReference>
<reference evidence="3" key="1">
    <citation type="submission" date="2023-04" db="EMBL/GenBank/DDBJ databases">
        <title>Phytophthora fragariaefolia NBRC 109709.</title>
        <authorList>
            <person name="Ichikawa N."/>
            <person name="Sato H."/>
            <person name="Tonouchi N."/>
        </authorList>
    </citation>
    <scope>NUCLEOTIDE SEQUENCE</scope>
    <source>
        <strain evidence="3">NBRC 109709</strain>
    </source>
</reference>
<dbReference type="InterPro" id="IPR016197">
    <property type="entry name" value="Chromo-like_dom_sf"/>
</dbReference>
<protein>
    <submittedName>
        <fullName evidence="3">Unnamed protein product</fullName>
    </submittedName>
</protein>
<dbReference type="Proteomes" id="UP001165121">
    <property type="component" value="Unassembled WGS sequence"/>
</dbReference>
<evidence type="ECO:0000259" key="2">
    <source>
        <dbReference type="PROSITE" id="PS50013"/>
    </source>
</evidence>
<dbReference type="Gene3D" id="2.40.50.40">
    <property type="match status" value="1"/>
</dbReference>
<accession>A0A9W6Y2Z5</accession>
<keyword evidence="4" id="KW-1185">Reference proteome</keyword>
<dbReference type="InterPro" id="IPR043128">
    <property type="entry name" value="Rev_trsase/Diguanyl_cyclase"/>
</dbReference>
<feature type="region of interest" description="Disordered" evidence="1">
    <location>
        <begin position="89"/>
        <end position="109"/>
    </location>
</feature>
<evidence type="ECO:0000313" key="4">
    <source>
        <dbReference type="Proteomes" id="UP001165121"/>
    </source>
</evidence>
<dbReference type="SUPFAM" id="SSF54160">
    <property type="entry name" value="Chromo domain-like"/>
    <property type="match status" value="1"/>
</dbReference>
<gene>
    <name evidence="3" type="ORF">Pfra01_002103600</name>
</gene>
<feature type="domain" description="Chromo" evidence="2">
    <location>
        <begin position="604"/>
        <end position="666"/>
    </location>
</feature>
<dbReference type="EMBL" id="BSXT01002947">
    <property type="protein sequence ID" value="GMF51765.1"/>
    <property type="molecule type" value="Genomic_DNA"/>
</dbReference>
<dbReference type="PANTHER" id="PTHR37984:SF5">
    <property type="entry name" value="PROTEIN NYNRIN-LIKE"/>
    <property type="match status" value="1"/>
</dbReference>
<dbReference type="SUPFAM" id="SSF56672">
    <property type="entry name" value="DNA/RNA polymerases"/>
    <property type="match status" value="1"/>
</dbReference>
<proteinExistence type="predicted"/>
<dbReference type="PANTHER" id="PTHR37984">
    <property type="entry name" value="PROTEIN CBG26694"/>
    <property type="match status" value="1"/>
</dbReference>
<organism evidence="3 4">
    <name type="scientific">Phytophthora fragariaefolia</name>
    <dbReference type="NCBI Taxonomy" id="1490495"/>
    <lineage>
        <taxon>Eukaryota</taxon>
        <taxon>Sar</taxon>
        <taxon>Stramenopiles</taxon>
        <taxon>Oomycota</taxon>
        <taxon>Peronosporomycetes</taxon>
        <taxon>Peronosporales</taxon>
        <taxon>Peronosporaceae</taxon>
        <taxon>Phytophthora</taxon>
    </lineage>
</organism>
<sequence length="673" mass="76696">MSLSVKVSEEAVMCGANWPRADDESQRVKNSAEPVSEPKELKEAFRRVQETDDHLIELPVLLTKKGDDHSRVRDDAMNSAEPVVGVHAAPRVERRGDPPDQGRQTQEIDVNDDRLDVDPATYLHHRYLLAAKVENDEEDEGEPSEHDDVYKRVPNSLAVEDYAHGLASLPDVTDVIPTRLYYSADNVGCSAHAEFQSTRLTKFDANLAESDPMQDFIDSPSADIFTTGETDQSSWVPVFEERSFVDDIGFGGRTLNECLNTLDRFAECRISVGFTKSIFAQPKVDFLSHKVTPEGIQAGPKKITAIAELPFPKTKKYMQTLLGARKYYGQFIQNLAVFQKFSETTQSRSRVALNYRLHANGQQERSVKSMIQTVRTYVEDPLQVDRDDIGENLVHATNNSRDSMGQETPFYLVHEGDARPTLKAMTESIRQEDMSSAETTDAFEWRREANRHREVAIYLVAEFQRKAKPRRAETPNEALSRVEKIAVTVGVESLVKSAITEEPPATSETPEDPSVDSPAEAKRSLFKEGDQVWLFMERVKPGLPKKLAHRWHGPFRVKKKFEEFTYELELPDKSGYRFYLVRFEFDKEFLSEDCREPGEDEDKYEGEAILDDELPLSTSTARAQRTFMVKWVGYDEPSWEPLSNLLCGSLLFDYFRNKKRENHLQMVQLVDEN</sequence>
<dbReference type="InterPro" id="IPR043502">
    <property type="entry name" value="DNA/RNA_pol_sf"/>
</dbReference>
<evidence type="ECO:0000313" key="3">
    <source>
        <dbReference type="EMBL" id="GMF51765.1"/>
    </source>
</evidence>
<feature type="region of interest" description="Disordered" evidence="1">
    <location>
        <begin position="17"/>
        <end position="40"/>
    </location>
</feature>
<dbReference type="InterPro" id="IPR050951">
    <property type="entry name" value="Retrovirus_Pol_polyprotein"/>
</dbReference>
<dbReference type="AlphaFoldDB" id="A0A9W6Y2Z5"/>
<comment type="caution">
    <text evidence="3">The sequence shown here is derived from an EMBL/GenBank/DDBJ whole genome shotgun (WGS) entry which is preliminary data.</text>
</comment>
<dbReference type="PROSITE" id="PS50013">
    <property type="entry name" value="CHROMO_2"/>
    <property type="match status" value="1"/>
</dbReference>
<dbReference type="OrthoDB" id="1931795at2759"/>
<evidence type="ECO:0000256" key="1">
    <source>
        <dbReference type="SAM" id="MobiDB-lite"/>
    </source>
</evidence>
<dbReference type="SMART" id="SM00298">
    <property type="entry name" value="CHROMO"/>
    <property type="match status" value="1"/>
</dbReference>
<feature type="compositionally biased region" description="Basic and acidic residues" evidence="1">
    <location>
        <begin position="90"/>
        <end position="100"/>
    </location>
</feature>
<dbReference type="Gene3D" id="3.30.70.270">
    <property type="match status" value="1"/>
</dbReference>
<feature type="region of interest" description="Disordered" evidence="1">
    <location>
        <begin position="498"/>
        <end position="521"/>
    </location>
</feature>
<name>A0A9W6Y2Z5_9STRA</name>